<evidence type="ECO:0000313" key="3">
    <source>
        <dbReference type="EMBL" id="CAF1126773.1"/>
    </source>
</evidence>
<evidence type="ECO:0000256" key="2">
    <source>
        <dbReference type="SAM" id="SignalP"/>
    </source>
</evidence>
<sequence length="115" mass="12963">MILLKIKCILFAFFVIASLFDLSESLNCYVCNSTSPDCNDPFTRNSKYLKNCDGGLCFKLKTESVIQRGCGISCIPNSDLRCCTLEECNSSNSFKTNVFFYLIGLSTFLFLIKLF</sequence>
<accession>A0A814R442</accession>
<gene>
    <name evidence="3" type="ORF">OXX778_LOCUS22289</name>
</gene>
<dbReference type="Proteomes" id="UP000663879">
    <property type="component" value="Unassembled WGS sequence"/>
</dbReference>
<evidence type="ECO:0000313" key="4">
    <source>
        <dbReference type="Proteomes" id="UP000663879"/>
    </source>
</evidence>
<dbReference type="PANTHER" id="PTHR33562">
    <property type="entry name" value="ATILLA, ISOFORM B-RELATED-RELATED"/>
    <property type="match status" value="1"/>
</dbReference>
<name>A0A814R442_9BILA</name>
<protein>
    <submittedName>
        <fullName evidence="3">Uncharacterized protein</fullName>
    </submittedName>
</protein>
<dbReference type="SUPFAM" id="SSF57302">
    <property type="entry name" value="Snake toxin-like"/>
    <property type="match status" value="1"/>
</dbReference>
<dbReference type="PANTHER" id="PTHR33562:SF28">
    <property type="entry name" value="PROTEIN QUIVER"/>
    <property type="match status" value="1"/>
</dbReference>
<feature type="chain" id="PRO_5032719898" evidence="2">
    <location>
        <begin position="26"/>
        <end position="115"/>
    </location>
</feature>
<reference evidence="3" key="1">
    <citation type="submission" date="2021-02" db="EMBL/GenBank/DDBJ databases">
        <authorList>
            <person name="Nowell W R."/>
        </authorList>
    </citation>
    <scope>NUCLEOTIDE SEQUENCE</scope>
    <source>
        <strain evidence="3">Ploen Becks lab</strain>
    </source>
</reference>
<comment type="caution">
    <text evidence="3">The sequence shown here is derived from an EMBL/GenBank/DDBJ whole genome shotgun (WGS) entry which is preliminary data.</text>
</comment>
<dbReference type="EMBL" id="CAJNOC010009252">
    <property type="protein sequence ID" value="CAF1126773.1"/>
    <property type="molecule type" value="Genomic_DNA"/>
</dbReference>
<evidence type="ECO:0000256" key="1">
    <source>
        <dbReference type="ARBA" id="ARBA00022729"/>
    </source>
</evidence>
<dbReference type="InterPro" id="IPR050975">
    <property type="entry name" value="Sleep_regulator"/>
</dbReference>
<keyword evidence="1 2" id="KW-0732">Signal</keyword>
<keyword evidence="4" id="KW-1185">Reference proteome</keyword>
<organism evidence="3 4">
    <name type="scientific">Brachionus calyciflorus</name>
    <dbReference type="NCBI Taxonomy" id="104777"/>
    <lineage>
        <taxon>Eukaryota</taxon>
        <taxon>Metazoa</taxon>
        <taxon>Spiralia</taxon>
        <taxon>Gnathifera</taxon>
        <taxon>Rotifera</taxon>
        <taxon>Eurotatoria</taxon>
        <taxon>Monogononta</taxon>
        <taxon>Pseudotrocha</taxon>
        <taxon>Ploima</taxon>
        <taxon>Brachionidae</taxon>
        <taxon>Brachionus</taxon>
    </lineage>
</organism>
<feature type="signal peptide" evidence="2">
    <location>
        <begin position="1"/>
        <end position="25"/>
    </location>
</feature>
<proteinExistence type="predicted"/>
<dbReference type="InterPro" id="IPR045860">
    <property type="entry name" value="Snake_toxin-like_sf"/>
</dbReference>
<dbReference type="AlphaFoldDB" id="A0A814R442"/>